<dbReference type="EMBL" id="CAMXCT020001558">
    <property type="protein sequence ID" value="CAL1144572.1"/>
    <property type="molecule type" value="Genomic_DNA"/>
</dbReference>
<evidence type="ECO:0000313" key="4">
    <source>
        <dbReference type="Proteomes" id="UP001152797"/>
    </source>
</evidence>
<sequence length="135" mass="13812">MTSSQVAFTSGMDDADAAGETGIDGATGALGADDLRPSPSASSEVAEVDDEAGQSSEVNRPAAEGGEDAVTTKALEPTLSVADPPKAVSARARKGMRPGARTRHSIREKGSTMIKLRSCRCCADDEAAAFAHSME</sequence>
<keyword evidence="4" id="KW-1185">Reference proteome</keyword>
<evidence type="ECO:0000256" key="1">
    <source>
        <dbReference type="SAM" id="MobiDB-lite"/>
    </source>
</evidence>
<evidence type="ECO:0000313" key="3">
    <source>
        <dbReference type="EMBL" id="CAL4778509.1"/>
    </source>
</evidence>
<evidence type="ECO:0000313" key="2">
    <source>
        <dbReference type="EMBL" id="CAI3991197.1"/>
    </source>
</evidence>
<proteinExistence type="predicted"/>
<feature type="compositionally biased region" description="Basic residues" evidence="1">
    <location>
        <begin position="91"/>
        <end position="104"/>
    </location>
</feature>
<reference evidence="2" key="1">
    <citation type="submission" date="2022-10" db="EMBL/GenBank/DDBJ databases">
        <authorList>
            <person name="Chen Y."/>
            <person name="Dougan E. K."/>
            <person name="Chan C."/>
            <person name="Rhodes N."/>
            <person name="Thang M."/>
        </authorList>
    </citation>
    <scope>NUCLEOTIDE SEQUENCE</scope>
</reference>
<accession>A0A9P1CHF9</accession>
<dbReference type="Proteomes" id="UP001152797">
    <property type="component" value="Unassembled WGS sequence"/>
</dbReference>
<feature type="region of interest" description="Disordered" evidence="1">
    <location>
        <begin position="1"/>
        <end position="106"/>
    </location>
</feature>
<dbReference type="EMBL" id="CAMXCT010001558">
    <property type="protein sequence ID" value="CAI3991197.1"/>
    <property type="molecule type" value="Genomic_DNA"/>
</dbReference>
<gene>
    <name evidence="2" type="ORF">C1SCF055_LOCUS18124</name>
</gene>
<comment type="caution">
    <text evidence="2">The sequence shown here is derived from an EMBL/GenBank/DDBJ whole genome shotgun (WGS) entry which is preliminary data.</text>
</comment>
<dbReference type="OrthoDB" id="480561at2759"/>
<name>A0A9P1CHF9_9DINO</name>
<protein>
    <submittedName>
        <fullName evidence="2">Uncharacterized protein</fullName>
    </submittedName>
</protein>
<reference evidence="3 4" key="2">
    <citation type="submission" date="2024-05" db="EMBL/GenBank/DDBJ databases">
        <authorList>
            <person name="Chen Y."/>
            <person name="Shah S."/>
            <person name="Dougan E. K."/>
            <person name="Thang M."/>
            <person name="Chan C."/>
        </authorList>
    </citation>
    <scope>NUCLEOTIDE SEQUENCE [LARGE SCALE GENOMIC DNA]</scope>
</reference>
<organism evidence="2">
    <name type="scientific">Cladocopium goreaui</name>
    <dbReference type="NCBI Taxonomy" id="2562237"/>
    <lineage>
        <taxon>Eukaryota</taxon>
        <taxon>Sar</taxon>
        <taxon>Alveolata</taxon>
        <taxon>Dinophyceae</taxon>
        <taxon>Suessiales</taxon>
        <taxon>Symbiodiniaceae</taxon>
        <taxon>Cladocopium</taxon>
    </lineage>
</organism>
<dbReference type="EMBL" id="CAMXCT030001558">
    <property type="protein sequence ID" value="CAL4778509.1"/>
    <property type="molecule type" value="Genomic_DNA"/>
</dbReference>
<dbReference type="AlphaFoldDB" id="A0A9P1CHF9"/>